<feature type="transmembrane region" description="Helical" evidence="2">
    <location>
        <begin position="30"/>
        <end position="50"/>
    </location>
</feature>
<evidence type="ECO:0000313" key="4">
    <source>
        <dbReference type="Proteomes" id="UP001189429"/>
    </source>
</evidence>
<feature type="compositionally biased region" description="Polar residues" evidence="1">
    <location>
        <begin position="552"/>
        <end position="562"/>
    </location>
</feature>
<accession>A0ABN9TMW9</accession>
<feature type="transmembrane region" description="Helical" evidence="2">
    <location>
        <begin position="413"/>
        <end position="436"/>
    </location>
</feature>
<dbReference type="PROSITE" id="PS51318">
    <property type="entry name" value="TAT"/>
    <property type="match status" value="1"/>
</dbReference>
<evidence type="ECO:0000256" key="1">
    <source>
        <dbReference type="SAM" id="MobiDB-lite"/>
    </source>
</evidence>
<dbReference type="EMBL" id="CAUYUJ010014893">
    <property type="protein sequence ID" value="CAK0847344.1"/>
    <property type="molecule type" value="Genomic_DNA"/>
</dbReference>
<sequence length="697" mass="76565">MASEETADSSRDPEASPLVPRTRRQQRRSVLRLSAASVAAVLLMTVALAARAPAAGAAGPARGSGAVHALDGAMTLKAAAATPALAGPAALDHVARDARRVAAGPPGGLTRALRSTDGHGDTEAHGEDHHNAESTTKTASGEGGTDDDDDHHSAEFKAKTASGEGGKDDDDETVVYDKSGGHLEEDFVSAALRPQELQPYYLMPIFFGIKITLTMSIFGFSIRFKKDVVAAMLKRDGFCATRTTHGFLRTVGSYDIVKNMKEVVKFMCQLGFFAMACNGFQHDFQFYTQATKDMDGFFKRMCCLVVIVETSANYVAARALGLQVTFESPVMLLGLRKVRYRCIPQIPGVPSGLPLIPGGAKWFPCQKHLYFLLLSPYLILNVFFGVAWMLFLQVLLKVLRYVFSLCPKIIGCILLLHFCGTVIIGCIVSFGLWAWAKESFGYWWSLIAPFFYFSLMQIWATLVAPIVFSVFYGFVNRMKWEQIKKGLVEDFHPAATQAQDTVASGSAGLMEQPLADQEDRTPAATQAQDTVASGSAGLMEQPLADQEDRTPLATQAQDTVASRSARVREQPLALADPEDRIRLINLNRTELEKDFSDVPVSENALEDDTKDDTEDSLDDTKMRIFFMTMVQMSFITVEQMVLISLVRIIFCSGSWEAYVGSYQLTIGERHWYTYYGNVAKLAERGIVSATNAIWMLV</sequence>
<keyword evidence="4" id="KW-1185">Reference proteome</keyword>
<feature type="region of interest" description="Disordered" evidence="1">
    <location>
        <begin position="515"/>
        <end position="571"/>
    </location>
</feature>
<keyword evidence="2" id="KW-0812">Transmembrane</keyword>
<feature type="region of interest" description="Disordered" evidence="1">
    <location>
        <begin position="101"/>
        <end position="152"/>
    </location>
</feature>
<evidence type="ECO:0000313" key="3">
    <source>
        <dbReference type="EMBL" id="CAK0847344.1"/>
    </source>
</evidence>
<organism evidence="3 4">
    <name type="scientific">Prorocentrum cordatum</name>
    <dbReference type="NCBI Taxonomy" id="2364126"/>
    <lineage>
        <taxon>Eukaryota</taxon>
        <taxon>Sar</taxon>
        <taxon>Alveolata</taxon>
        <taxon>Dinophyceae</taxon>
        <taxon>Prorocentrales</taxon>
        <taxon>Prorocentraceae</taxon>
        <taxon>Prorocentrum</taxon>
    </lineage>
</organism>
<name>A0ABN9TMW9_9DINO</name>
<feature type="region of interest" description="Disordered" evidence="1">
    <location>
        <begin position="1"/>
        <end position="27"/>
    </location>
</feature>
<comment type="caution">
    <text evidence="3">The sequence shown here is derived from an EMBL/GenBank/DDBJ whole genome shotgun (WGS) entry which is preliminary data.</text>
</comment>
<keyword evidence="2" id="KW-1133">Transmembrane helix</keyword>
<evidence type="ECO:0000256" key="2">
    <source>
        <dbReference type="SAM" id="Phobius"/>
    </source>
</evidence>
<dbReference type="Proteomes" id="UP001189429">
    <property type="component" value="Unassembled WGS sequence"/>
</dbReference>
<protein>
    <submittedName>
        <fullName evidence="3">Uncharacterized protein</fullName>
    </submittedName>
</protein>
<feature type="transmembrane region" description="Helical" evidence="2">
    <location>
        <begin position="369"/>
        <end position="392"/>
    </location>
</feature>
<dbReference type="InterPro" id="IPR006311">
    <property type="entry name" value="TAT_signal"/>
</dbReference>
<feature type="compositionally biased region" description="Basic and acidic residues" evidence="1">
    <location>
        <begin position="114"/>
        <end position="132"/>
    </location>
</feature>
<proteinExistence type="predicted"/>
<feature type="compositionally biased region" description="Polar residues" evidence="1">
    <location>
        <begin position="523"/>
        <end position="533"/>
    </location>
</feature>
<gene>
    <name evidence="3" type="ORF">PCOR1329_LOCUS40580</name>
</gene>
<reference evidence="3" key="1">
    <citation type="submission" date="2023-10" db="EMBL/GenBank/DDBJ databases">
        <authorList>
            <person name="Chen Y."/>
            <person name="Shah S."/>
            <person name="Dougan E. K."/>
            <person name="Thang M."/>
            <person name="Chan C."/>
        </authorList>
    </citation>
    <scope>NUCLEOTIDE SEQUENCE [LARGE SCALE GENOMIC DNA]</scope>
</reference>
<keyword evidence="2" id="KW-0472">Membrane</keyword>
<feature type="transmembrane region" description="Helical" evidence="2">
    <location>
        <begin position="442"/>
        <end position="475"/>
    </location>
</feature>